<protein>
    <submittedName>
        <fullName evidence="4">Putative ankyrin repeat protein</fullName>
    </submittedName>
</protein>
<proteinExistence type="predicted"/>
<evidence type="ECO:0000256" key="1">
    <source>
        <dbReference type="ARBA" id="ARBA00022737"/>
    </source>
</evidence>
<dbReference type="EMBL" id="LSSK01000220">
    <property type="protein sequence ID" value="OMH84296.1"/>
    <property type="molecule type" value="Genomic_DNA"/>
</dbReference>
<evidence type="ECO:0000313" key="4">
    <source>
        <dbReference type="EMBL" id="OMH84296.1"/>
    </source>
</evidence>
<dbReference type="InterPro" id="IPR051165">
    <property type="entry name" value="Multifunctional_ANK_Repeat"/>
</dbReference>
<accession>A0A1R1PTH8</accession>
<dbReference type="SMART" id="SM00248">
    <property type="entry name" value="ANK"/>
    <property type="match status" value="10"/>
</dbReference>
<dbReference type="OrthoDB" id="4772757at2759"/>
<evidence type="ECO:0000256" key="3">
    <source>
        <dbReference type="PROSITE-ProRule" id="PRU00023"/>
    </source>
</evidence>
<dbReference type="PANTHER" id="PTHR24123:SF33">
    <property type="entry name" value="PROTEIN HOS4"/>
    <property type="match status" value="1"/>
</dbReference>
<dbReference type="Proteomes" id="UP000188320">
    <property type="component" value="Unassembled WGS sequence"/>
</dbReference>
<keyword evidence="2 3" id="KW-0040">ANK repeat</keyword>
<sequence length="717" mass="81761">MAYESEKAVESGDTRIVKLLVESGADLKLPHFEGILIAVKKKDINVLQLLLENGASVEPNIQHGIEKSSSVKNYEIAERLLMFSEDKVKCKTLGDKLKFETGLKFSKTIMCLIGLYQKYDAYNDNAELDDFYEYMDLYEKIMTSTNSKKKNIANVCASYFATLLHPSCNNKSKRACYDKVVEIIEYIVENDPEITFNNTEHCETNESENEKNIELLNDEHYELAKSELVDRNFEMLKLLIENGMSVNSHDSLILRTAYKAGDIDWIDYFISKGAKLRDESDGFEEACESDKVEVLQHWMKNGGVVPKNPEYPCINMACLLGNFDMVKLLVKNGVELSDPARNGIRISCRLGFKKTLKYLLDNNAAVGNLCRYQLEYACLIEDIRLVKTILAYYVGLGVLQKKDKTDTKEEELQHDLFLGHENTVCSKEYRITKILLDRGKPMQNGDLLYGINTAIKTNNIEILKLLLTYKIDLNDAGEIAEFAVQMGNIEVVKLLLENGLSVMDYTNILDVPLKANNIEMVRLLLEHGVKIDKYSYYIKEYPNLDNIETLQLILNYCAELGGVSRLLESAILNDKLEATKLLLKDTTTLENNELDFVFYACRNNSLEILKLLFEKGLKVKRGCDSGVVQTCENNNLEMLRLLLKRNPNLVLKKDYGLKEAVKHGNVEMIKLLIKYGVDASAHREWIMRVAKDLSDKDLIELCQRAERENKSLELLCV</sequence>
<evidence type="ECO:0000313" key="5">
    <source>
        <dbReference type="Proteomes" id="UP000188320"/>
    </source>
</evidence>
<dbReference type="InterPro" id="IPR036770">
    <property type="entry name" value="Ankyrin_rpt-contain_sf"/>
</dbReference>
<dbReference type="Pfam" id="PF12796">
    <property type="entry name" value="Ank_2"/>
    <property type="match status" value="1"/>
</dbReference>
<evidence type="ECO:0000256" key="2">
    <source>
        <dbReference type="ARBA" id="ARBA00023043"/>
    </source>
</evidence>
<dbReference type="Gene3D" id="1.25.40.20">
    <property type="entry name" value="Ankyrin repeat-containing domain"/>
    <property type="match status" value="3"/>
</dbReference>
<comment type="caution">
    <text evidence="4">The sequence shown here is derived from an EMBL/GenBank/DDBJ whole genome shotgun (WGS) entry which is preliminary data.</text>
</comment>
<keyword evidence="5" id="KW-1185">Reference proteome</keyword>
<reference evidence="5" key="1">
    <citation type="submission" date="2017-01" db="EMBL/GenBank/DDBJ databases">
        <authorList>
            <person name="Wang Y."/>
            <person name="White M."/>
            <person name="Kvist S."/>
            <person name="Moncalvo J.-M."/>
        </authorList>
    </citation>
    <scope>NUCLEOTIDE SEQUENCE [LARGE SCALE GENOMIC DNA]</scope>
    <source>
        <strain evidence="5">COL-18-3</strain>
    </source>
</reference>
<dbReference type="InterPro" id="IPR002110">
    <property type="entry name" value="Ankyrin_rpt"/>
</dbReference>
<dbReference type="PROSITE" id="PS50088">
    <property type="entry name" value="ANK_REPEAT"/>
    <property type="match status" value="1"/>
</dbReference>
<dbReference type="PANTHER" id="PTHR24123">
    <property type="entry name" value="ANKYRIN REPEAT-CONTAINING"/>
    <property type="match status" value="1"/>
</dbReference>
<name>A0A1R1PTH8_ZANCU</name>
<feature type="repeat" description="ANK" evidence="3">
    <location>
        <begin position="652"/>
        <end position="684"/>
    </location>
</feature>
<organism evidence="4 5">
    <name type="scientific">Zancudomyces culisetae</name>
    <name type="common">Gut fungus</name>
    <name type="synonym">Smittium culisetae</name>
    <dbReference type="NCBI Taxonomy" id="1213189"/>
    <lineage>
        <taxon>Eukaryota</taxon>
        <taxon>Fungi</taxon>
        <taxon>Fungi incertae sedis</taxon>
        <taxon>Zoopagomycota</taxon>
        <taxon>Kickxellomycotina</taxon>
        <taxon>Harpellomycetes</taxon>
        <taxon>Harpellales</taxon>
        <taxon>Legeriomycetaceae</taxon>
        <taxon>Zancudomyces</taxon>
    </lineage>
</organism>
<dbReference type="SUPFAM" id="SSF48403">
    <property type="entry name" value="Ankyrin repeat"/>
    <property type="match status" value="2"/>
</dbReference>
<dbReference type="AlphaFoldDB" id="A0A1R1PTH8"/>
<gene>
    <name evidence="4" type="ORF">AX774_g2189</name>
</gene>
<keyword evidence="1" id="KW-0677">Repeat</keyword>